<dbReference type="AlphaFoldDB" id="A0A1E5R8A4"/>
<dbReference type="OrthoDB" id="361693at2759"/>
<protein>
    <submittedName>
        <fullName evidence="6">Importin beta-like protein</fullName>
    </submittedName>
</protein>
<dbReference type="InParanoid" id="A0A1E5R8A4"/>
<reference evidence="7" key="1">
    <citation type="journal article" date="2016" name="Genome Announc.">
        <title>Genome sequences of three species of Hanseniaspora isolated from spontaneous wine fermentations.</title>
        <authorList>
            <person name="Sternes P.R."/>
            <person name="Lee D."/>
            <person name="Kutyna D.R."/>
            <person name="Borneman A.R."/>
        </authorList>
    </citation>
    <scope>NUCLEOTIDE SEQUENCE [LARGE SCALE GENOMIC DNA]</scope>
    <source>
        <strain evidence="7">AWRI3579</strain>
    </source>
</reference>
<evidence type="ECO:0000313" key="6">
    <source>
        <dbReference type="EMBL" id="OEJ83124.1"/>
    </source>
</evidence>
<dbReference type="GO" id="GO:0031267">
    <property type="term" value="F:small GTPase binding"/>
    <property type="evidence" value="ECO:0007669"/>
    <property type="project" value="InterPro"/>
</dbReference>
<dbReference type="EMBL" id="LPNM01000009">
    <property type="protein sequence ID" value="OEJ83124.1"/>
    <property type="molecule type" value="Genomic_DNA"/>
</dbReference>
<accession>A0A1E5R8A4</accession>
<dbReference type="SUPFAM" id="SSF48371">
    <property type="entry name" value="ARM repeat"/>
    <property type="match status" value="1"/>
</dbReference>
<dbReference type="FunCoup" id="A0A1E5R8A4">
    <property type="interactions" value="1087"/>
</dbReference>
<dbReference type="InterPro" id="IPR001494">
    <property type="entry name" value="Importin-beta_N"/>
</dbReference>
<keyword evidence="3" id="KW-0813">Transport</keyword>
<dbReference type="Proteomes" id="UP000095728">
    <property type="component" value="Unassembled WGS sequence"/>
</dbReference>
<proteinExistence type="inferred from homology"/>
<evidence type="ECO:0000256" key="4">
    <source>
        <dbReference type="ARBA" id="ARBA00023242"/>
    </source>
</evidence>
<feature type="unsure residue" description="I or L" evidence="6">
    <location>
        <position position="757"/>
    </location>
</feature>
<feature type="domain" description="Importin N-terminal" evidence="5">
    <location>
        <begin position="31"/>
        <end position="103"/>
    </location>
</feature>
<dbReference type="InterPro" id="IPR016024">
    <property type="entry name" value="ARM-type_fold"/>
</dbReference>
<keyword evidence="4" id="KW-0539">Nucleus</keyword>
<dbReference type="GO" id="GO:0005829">
    <property type="term" value="C:cytosol"/>
    <property type="evidence" value="ECO:0007669"/>
    <property type="project" value="TreeGrafter"/>
</dbReference>
<evidence type="ECO:0000256" key="1">
    <source>
        <dbReference type="ARBA" id="ARBA00004123"/>
    </source>
</evidence>
<dbReference type="InterPro" id="IPR011989">
    <property type="entry name" value="ARM-like"/>
</dbReference>
<dbReference type="Pfam" id="PF25758">
    <property type="entry name" value="TPR_IPO11"/>
    <property type="match status" value="1"/>
</dbReference>
<dbReference type="PROSITE" id="PS50166">
    <property type="entry name" value="IMPORTIN_B_NT"/>
    <property type="match status" value="1"/>
</dbReference>
<dbReference type="SMART" id="SM00913">
    <property type="entry name" value="IBN_N"/>
    <property type="match status" value="1"/>
</dbReference>
<gene>
    <name evidence="6" type="ORF">AWRI3579_g3371</name>
</gene>
<evidence type="ECO:0000313" key="7">
    <source>
        <dbReference type="Proteomes" id="UP000095728"/>
    </source>
</evidence>
<dbReference type="STRING" id="56408.A0A1E5R8A4"/>
<dbReference type="PANTHER" id="PTHR10997">
    <property type="entry name" value="IMPORTIN-7, 8, 11"/>
    <property type="match status" value="1"/>
</dbReference>
<comment type="caution">
    <text evidence="6">The sequence shown here is derived from an EMBL/GenBank/DDBJ whole genome shotgun (WGS) entry which is preliminary data.</text>
</comment>
<dbReference type="GO" id="GO:0006606">
    <property type="term" value="P:protein import into nucleus"/>
    <property type="evidence" value="ECO:0007669"/>
    <property type="project" value="TreeGrafter"/>
</dbReference>
<dbReference type="GO" id="GO:0005635">
    <property type="term" value="C:nuclear envelope"/>
    <property type="evidence" value="ECO:0007669"/>
    <property type="project" value="TreeGrafter"/>
</dbReference>
<sequence>MSQDLYLDEISLIRVLEQATNQADAQNSKLAEEQLKKWETQPNFHFYLQSIYLDLSLPLNVRWVAIIQFKNGLEKYWRLTRTNAIPAEEKQQIRSRLFDMLDEQNNQLCIQNAQAVSRIARIDFPQDWPELLEFLHVQLSNEQVWKDTVKIYNLLIITNQVVKLLSMAKIGKCRPAYQKQSILIFPLLAQIYLHYFEQWTSSTNFDELDQEEVLSSMHISYLACKILRRLCCDGFQKSYQVPEVVEFMKISSQHFNLLVSKHDQFNLHHDQYEKFIVCYLKLWDKMNGVIGLGSSQFLFFPSAMGITTSLIQILLTNAEKVYNEQDDTDSFWEQLAIRSFSILKKILNYINSNKNSKTIVLKHREDTETIRHVVSEYQTNIFNNEFMSTFVDLLINYYMKLRPIELENWAMDPEEWVNEELDSSYQYQIRPCAENFFTTLTEVFKDSIPAYILNKLNEHENYDFLTKDSLFAGFQLSAYSLADHVDFDEILPRVFLSQLTGDTSTNSASEIKIIIRRICLIIGAWCEVKCSSESRLLVYQFLVQVLMSFDDKVVQLSAIQCLRTVVDDYGFVKENFEPFLKNFIDLLLYKILPNVSLTQTRLYVLKTITDVVIQTRPLIDESSLVSIMKIVPDLWASCTKDIQQSILANELLRMITNIVKSLNGKSFLTWEVSMPMVDLCCNSNPNNAELYTLLSEDGFELLNEILDNYPSEETNLDYFQQGLAKISNFLKYLMEGIENRTEILPTLLEIYKNYAILLPVDVFVSTVEFETVSSLMAKNLFKLRDDSYDIVLKIWDVLLLKVSTTSTDEQNVSAGLSIIEWFYKTGILNVITTTVFLEESLSSYQLQQLFSILSRINYINPEKFFSFLVTYHQLATLPQVENAHKEIIKRSLIYQEMSFDQVFDKFVFVWVESLRTIYNPKEKKLQILSISKIFQLLGAPFFVNSPNEKVMLLQNFNLIGGLWSEFMEEIRENESGDCTKYHEYDEYEDEYIVHKSMNYVRLQKLDKFNNPCFQVNFKKFILDVMTGIKRDLSEQEYQQFEASFMDPVIKENIQLFLGY</sequence>
<organism evidence="6 7">
    <name type="scientific">Hanseniaspora osmophila</name>
    <dbReference type="NCBI Taxonomy" id="56408"/>
    <lineage>
        <taxon>Eukaryota</taxon>
        <taxon>Fungi</taxon>
        <taxon>Dikarya</taxon>
        <taxon>Ascomycota</taxon>
        <taxon>Saccharomycotina</taxon>
        <taxon>Saccharomycetes</taxon>
        <taxon>Saccharomycodales</taxon>
        <taxon>Saccharomycodaceae</taxon>
        <taxon>Hanseniaspora</taxon>
    </lineage>
</organism>
<evidence type="ECO:0000259" key="5">
    <source>
        <dbReference type="PROSITE" id="PS50166"/>
    </source>
</evidence>
<comment type="similarity">
    <text evidence="2">Belongs to the importin beta family.</text>
</comment>
<comment type="subcellular location">
    <subcellularLocation>
        <location evidence="1">Nucleus</location>
    </subcellularLocation>
</comment>
<evidence type="ECO:0000256" key="2">
    <source>
        <dbReference type="ARBA" id="ARBA00007991"/>
    </source>
</evidence>
<name>A0A1E5R8A4_9ASCO</name>
<dbReference type="Pfam" id="PF03810">
    <property type="entry name" value="IBN_N"/>
    <property type="match status" value="1"/>
</dbReference>
<dbReference type="InterPro" id="IPR058669">
    <property type="entry name" value="TPR_IPO7/11-like"/>
</dbReference>
<evidence type="ECO:0000256" key="3">
    <source>
        <dbReference type="ARBA" id="ARBA00022448"/>
    </source>
</evidence>
<keyword evidence="7" id="KW-1185">Reference proteome</keyword>
<dbReference type="Gene3D" id="1.25.10.10">
    <property type="entry name" value="Leucine-rich Repeat Variant"/>
    <property type="match status" value="1"/>
</dbReference>
<dbReference type="PANTHER" id="PTHR10997:SF7">
    <property type="entry name" value="IMPORTIN-11"/>
    <property type="match status" value="1"/>
</dbReference>